<dbReference type="GO" id="GO:0010468">
    <property type="term" value="P:regulation of gene expression"/>
    <property type="evidence" value="ECO:0007669"/>
    <property type="project" value="InterPro"/>
</dbReference>
<dbReference type="InterPro" id="IPR024768">
    <property type="entry name" value="Marf1"/>
</dbReference>
<evidence type="ECO:0000259" key="1">
    <source>
        <dbReference type="Pfam" id="PF01936"/>
    </source>
</evidence>
<gene>
    <name evidence="2" type="ORF">KI387_043262</name>
</gene>
<dbReference type="InterPro" id="IPR021139">
    <property type="entry name" value="NYN"/>
</dbReference>
<dbReference type="AlphaFoldDB" id="A0AA38F3Z4"/>
<dbReference type="PANTHER" id="PTHR14379">
    <property type="entry name" value="LIMKAIN B LKAP"/>
    <property type="match status" value="1"/>
</dbReference>
<dbReference type="PANTHER" id="PTHR14379:SF3">
    <property type="entry name" value="MEIOSIS REGULATOR AND MRNA STABILITY FACTOR 1"/>
    <property type="match status" value="1"/>
</dbReference>
<feature type="domain" description="NYN" evidence="1">
    <location>
        <begin position="178"/>
        <end position="301"/>
    </location>
</feature>
<accession>A0AA38F3Z4</accession>
<reference evidence="2 3" key="1">
    <citation type="journal article" date="2021" name="Nat. Plants">
        <title>The Taxus genome provides insights into paclitaxel biosynthesis.</title>
        <authorList>
            <person name="Xiong X."/>
            <person name="Gou J."/>
            <person name="Liao Q."/>
            <person name="Li Y."/>
            <person name="Zhou Q."/>
            <person name="Bi G."/>
            <person name="Li C."/>
            <person name="Du R."/>
            <person name="Wang X."/>
            <person name="Sun T."/>
            <person name="Guo L."/>
            <person name="Liang H."/>
            <person name="Lu P."/>
            <person name="Wu Y."/>
            <person name="Zhang Z."/>
            <person name="Ro D.K."/>
            <person name="Shang Y."/>
            <person name="Huang S."/>
            <person name="Yan J."/>
        </authorList>
    </citation>
    <scope>NUCLEOTIDE SEQUENCE [LARGE SCALE GENOMIC DNA]</scope>
    <source>
        <strain evidence="2">Ta-2019</strain>
    </source>
</reference>
<proteinExistence type="predicted"/>
<comment type="caution">
    <text evidence="2">The sequence shown here is derived from an EMBL/GenBank/DDBJ whole genome shotgun (WGS) entry which is preliminary data.</text>
</comment>
<keyword evidence="3" id="KW-1185">Reference proteome</keyword>
<dbReference type="GO" id="GO:0005777">
    <property type="term" value="C:peroxisome"/>
    <property type="evidence" value="ECO:0007669"/>
    <property type="project" value="InterPro"/>
</dbReference>
<dbReference type="Pfam" id="PF01936">
    <property type="entry name" value="NYN"/>
    <property type="match status" value="1"/>
</dbReference>
<evidence type="ECO:0000313" key="2">
    <source>
        <dbReference type="EMBL" id="KAH9291549.1"/>
    </source>
</evidence>
<sequence length="312" mass="33450">MASHVVNAGMAKGTVSLGMMQLAIKKGGMFSGRYMLGGAAKVKDLSSLKDPYFTHKMGEAGVSRGFCAKYSTIPMEGACVSRVCCIKCSTKHMGEAVVSSGVCAKYSITFMGGAGVSMGGHAKFSITRTGGTCVSTGCCTKYITPPVGGAGFSMGGCAKYSTIPMGGVAEEVGNASFGIFWDAREGCRFPEGFSFADAAHKIQNYMHREGHFEPLSTFIIYGDASDSTLPHSSSVKTEDSFEIEIVVEKDLDTKPLWIENSILTDMFMFALDNPAPSRILIVSDKDDLYPAIEELKKRGYYFIHGMSGKQDM</sequence>
<dbReference type="GO" id="GO:0004540">
    <property type="term" value="F:RNA nuclease activity"/>
    <property type="evidence" value="ECO:0007669"/>
    <property type="project" value="InterPro"/>
</dbReference>
<dbReference type="Proteomes" id="UP000824469">
    <property type="component" value="Unassembled WGS sequence"/>
</dbReference>
<protein>
    <recommendedName>
        <fullName evidence="1">NYN domain-containing protein</fullName>
    </recommendedName>
</protein>
<name>A0AA38F3Z4_TAXCH</name>
<evidence type="ECO:0000313" key="3">
    <source>
        <dbReference type="Proteomes" id="UP000824469"/>
    </source>
</evidence>
<organism evidence="2 3">
    <name type="scientific">Taxus chinensis</name>
    <name type="common">Chinese yew</name>
    <name type="synonym">Taxus wallichiana var. chinensis</name>
    <dbReference type="NCBI Taxonomy" id="29808"/>
    <lineage>
        <taxon>Eukaryota</taxon>
        <taxon>Viridiplantae</taxon>
        <taxon>Streptophyta</taxon>
        <taxon>Embryophyta</taxon>
        <taxon>Tracheophyta</taxon>
        <taxon>Spermatophyta</taxon>
        <taxon>Pinopsida</taxon>
        <taxon>Pinidae</taxon>
        <taxon>Conifers II</taxon>
        <taxon>Cupressales</taxon>
        <taxon>Taxaceae</taxon>
        <taxon>Taxus</taxon>
    </lineage>
</organism>
<dbReference type="EMBL" id="JAHRHJ020003548">
    <property type="protein sequence ID" value="KAH9291549.1"/>
    <property type="molecule type" value="Genomic_DNA"/>
</dbReference>